<evidence type="ECO:0000256" key="3">
    <source>
        <dbReference type="ARBA" id="ARBA00022692"/>
    </source>
</evidence>
<dbReference type="PANTHER" id="PTHR24249:SF372">
    <property type="entry name" value="G-PROTEIN COUPLED RECEPTORS FAMILY 1 PROFILE DOMAIN-CONTAINING PROTEIN"/>
    <property type="match status" value="1"/>
</dbReference>
<keyword evidence="2" id="KW-1003">Cell membrane</keyword>
<dbReference type="PROSITE" id="PS50262">
    <property type="entry name" value="G_PROTEIN_RECEP_F1_2"/>
    <property type="match status" value="1"/>
</dbReference>
<keyword evidence="7" id="KW-0675">Receptor</keyword>
<dbReference type="Proteomes" id="UP001159428">
    <property type="component" value="Unassembled WGS sequence"/>
</dbReference>
<dbReference type="SMART" id="SM01381">
    <property type="entry name" value="7TM_GPCR_Srsx"/>
    <property type="match status" value="1"/>
</dbReference>
<reference evidence="11 12" key="1">
    <citation type="submission" date="2022-05" db="EMBL/GenBank/DDBJ databases">
        <authorList>
            <consortium name="Genoscope - CEA"/>
            <person name="William W."/>
        </authorList>
    </citation>
    <scope>NUCLEOTIDE SEQUENCE [LARGE SCALE GENOMIC DNA]</scope>
</reference>
<keyword evidence="12" id="KW-1185">Reference proteome</keyword>
<keyword evidence="4 9" id="KW-1133">Transmembrane helix</keyword>
<evidence type="ECO:0000256" key="9">
    <source>
        <dbReference type="SAM" id="Phobius"/>
    </source>
</evidence>
<dbReference type="Pfam" id="PF00001">
    <property type="entry name" value="7tm_1"/>
    <property type="match status" value="1"/>
</dbReference>
<comment type="subcellular location">
    <subcellularLocation>
        <location evidence="1">Cell membrane</location>
        <topology evidence="1">Multi-pass membrane protein</topology>
    </subcellularLocation>
</comment>
<feature type="transmembrane region" description="Helical" evidence="9">
    <location>
        <begin position="212"/>
        <end position="233"/>
    </location>
</feature>
<keyword evidence="8" id="KW-0807">Transducer</keyword>
<evidence type="ECO:0000256" key="8">
    <source>
        <dbReference type="ARBA" id="ARBA00023224"/>
    </source>
</evidence>
<evidence type="ECO:0000256" key="7">
    <source>
        <dbReference type="ARBA" id="ARBA00023170"/>
    </source>
</evidence>
<feature type="transmembrane region" description="Helical" evidence="9">
    <location>
        <begin position="52"/>
        <end position="78"/>
    </location>
</feature>
<evidence type="ECO:0000313" key="12">
    <source>
        <dbReference type="Proteomes" id="UP001159428"/>
    </source>
</evidence>
<organism evidence="11 12">
    <name type="scientific">Pocillopora meandrina</name>
    <dbReference type="NCBI Taxonomy" id="46732"/>
    <lineage>
        <taxon>Eukaryota</taxon>
        <taxon>Metazoa</taxon>
        <taxon>Cnidaria</taxon>
        <taxon>Anthozoa</taxon>
        <taxon>Hexacorallia</taxon>
        <taxon>Scleractinia</taxon>
        <taxon>Astrocoeniina</taxon>
        <taxon>Pocilloporidae</taxon>
        <taxon>Pocillopora</taxon>
    </lineage>
</organism>
<gene>
    <name evidence="11" type="ORF">PMEA_00024359</name>
</gene>
<dbReference type="PRINTS" id="PR00237">
    <property type="entry name" value="GPCRRHODOPSN"/>
</dbReference>
<keyword evidence="6 9" id="KW-0472">Membrane</keyword>
<dbReference type="AlphaFoldDB" id="A0AAU9XIJ4"/>
<dbReference type="InterPro" id="IPR050569">
    <property type="entry name" value="TAAR"/>
</dbReference>
<dbReference type="SUPFAM" id="SSF81321">
    <property type="entry name" value="Family A G protein-coupled receptor-like"/>
    <property type="match status" value="1"/>
</dbReference>
<accession>A0AAU9XIJ4</accession>
<keyword evidence="3 9" id="KW-0812">Transmembrane</keyword>
<evidence type="ECO:0000256" key="1">
    <source>
        <dbReference type="ARBA" id="ARBA00004651"/>
    </source>
</evidence>
<dbReference type="PANTHER" id="PTHR24249">
    <property type="entry name" value="HISTAMINE RECEPTOR-RELATED G-PROTEIN COUPLED RECEPTOR"/>
    <property type="match status" value="1"/>
</dbReference>
<evidence type="ECO:0000256" key="5">
    <source>
        <dbReference type="ARBA" id="ARBA00023040"/>
    </source>
</evidence>
<feature type="transmembrane region" description="Helical" evidence="9">
    <location>
        <begin position="159"/>
        <end position="180"/>
    </location>
</feature>
<comment type="caution">
    <text evidence="11">The sequence shown here is derived from an EMBL/GenBank/DDBJ whole genome shotgun (WGS) entry which is preliminary data.</text>
</comment>
<feature type="transmembrane region" description="Helical" evidence="9">
    <location>
        <begin position="17"/>
        <end position="40"/>
    </location>
</feature>
<dbReference type="InterPro" id="IPR017452">
    <property type="entry name" value="GPCR_Rhodpsn_7TM"/>
</dbReference>
<evidence type="ECO:0000256" key="2">
    <source>
        <dbReference type="ARBA" id="ARBA00022475"/>
    </source>
</evidence>
<evidence type="ECO:0000259" key="10">
    <source>
        <dbReference type="PROSITE" id="PS50262"/>
    </source>
</evidence>
<keyword evidence="5" id="KW-0297">G-protein coupled receptor</keyword>
<dbReference type="GO" id="GO:0005886">
    <property type="term" value="C:plasma membrane"/>
    <property type="evidence" value="ECO:0007669"/>
    <property type="project" value="UniProtKB-SubCell"/>
</dbReference>
<feature type="transmembrane region" description="Helical" evidence="9">
    <location>
        <begin position="90"/>
        <end position="108"/>
    </location>
</feature>
<feature type="transmembrane region" description="Helical" evidence="9">
    <location>
        <begin position="129"/>
        <end position="147"/>
    </location>
</feature>
<evidence type="ECO:0000256" key="4">
    <source>
        <dbReference type="ARBA" id="ARBA00022989"/>
    </source>
</evidence>
<evidence type="ECO:0000256" key="6">
    <source>
        <dbReference type="ARBA" id="ARBA00023136"/>
    </source>
</evidence>
<feature type="transmembrane region" description="Helical" evidence="9">
    <location>
        <begin position="248"/>
        <end position="269"/>
    </location>
</feature>
<proteinExistence type="predicted"/>
<feature type="domain" description="G-protein coupled receptors family 1 profile" evidence="10">
    <location>
        <begin position="31"/>
        <end position="267"/>
    </location>
</feature>
<dbReference type="InterPro" id="IPR000276">
    <property type="entry name" value="GPCR_Rhodpsn"/>
</dbReference>
<dbReference type="EMBL" id="CALNXJ010000046">
    <property type="protein sequence ID" value="CAH3149528.1"/>
    <property type="molecule type" value="Genomic_DNA"/>
</dbReference>
<protein>
    <recommendedName>
        <fullName evidence="10">G-protein coupled receptors family 1 profile domain-containing protein</fullName>
    </recommendedName>
</protein>
<evidence type="ECO:0000313" key="11">
    <source>
        <dbReference type="EMBL" id="CAH3149528.1"/>
    </source>
</evidence>
<dbReference type="CDD" id="cd00637">
    <property type="entry name" value="7tm_classA_rhodopsin-like"/>
    <property type="match status" value="1"/>
</dbReference>
<name>A0AAU9XIJ4_9CNID</name>
<sequence>ELSICQVNYELAEKICYAFLSLACGILAVGGNLALLVALNRTSMVGPRVNDYFISSLAFADFMIGLTMTPLYACYVLVSVDLWVVKLESFLWIVTVTATTYSLIAVSIDRLISVVYPLRYHQLMTDKRCRLAIVLIWFGSLTFGFPRLVIDDYKKLRRLWISCSVITVAIPLIILCLCYGKIFCVVRKQNRALAPSRLSTAGVRNKKAVKTIGIIVSMFIVTFTPSAVVYFLLLFESDFCQQMILNHAWIWVAFVSFTHSAFNPWVYGLRYEEMRNSLRHSFVNSHI</sequence>
<dbReference type="Gene3D" id="1.20.1070.10">
    <property type="entry name" value="Rhodopsin 7-helix transmembrane proteins"/>
    <property type="match status" value="1"/>
</dbReference>
<feature type="non-terminal residue" evidence="11">
    <location>
        <position position="1"/>
    </location>
</feature>
<dbReference type="GO" id="GO:0004930">
    <property type="term" value="F:G protein-coupled receptor activity"/>
    <property type="evidence" value="ECO:0007669"/>
    <property type="project" value="UniProtKB-KW"/>
</dbReference>